<dbReference type="GeneID" id="87867393"/>
<keyword evidence="1" id="KW-0472">Membrane</keyword>
<keyword evidence="1" id="KW-0812">Transmembrane</keyword>
<reference evidence="2" key="2">
    <citation type="submission" date="2023-06" db="EMBL/GenBank/DDBJ databases">
        <authorList>
            <consortium name="Lawrence Berkeley National Laboratory"/>
            <person name="Haridas S."/>
            <person name="Hensen N."/>
            <person name="Bonometti L."/>
            <person name="Westerberg I."/>
            <person name="Brannstrom I.O."/>
            <person name="Guillou S."/>
            <person name="Cros-Aarteil S."/>
            <person name="Calhoun S."/>
            <person name="Kuo A."/>
            <person name="Mondo S."/>
            <person name="Pangilinan J."/>
            <person name="Riley R."/>
            <person name="Labutti K."/>
            <person name="Andreopoulos B."/>
            <person name="Lipzen A."/>
            <person name="Chen C."/>
            <person name="Yanf M."/>
            <person name="Daum C."/>
            <person name="Ng V."/>
            <person name="Clum A."/>
            <person name="Steindorff A."/>
            <person name="Ohm R."/>
            <person name="Martin F."/>
            <person name="Silar P."/>
            <person name="Natvig D."/>
            <person name="Lalanne C."/>
            <person name="Gautier V."/>
            <person name="Ament-Velasquez S.L."/>
            <person name="Kruys A."/>
            <person name="Hutchinson M.I."/>
            <person name="Powell A.J."/>
            <person name="Barry K."/>
            <person name="Miller A.N."/>
            <person name="Grigoriev I.V."/>
            <person name="Debuchy R."/>
            <person name="Gladieux P."/>
            <person name="Thoren M.H."/>
            <person name="Johannesson H."/>
        </authorList>
    </citation>
    <scope>NUCLEOTIDE SEQUENCE</scope>
    <source>
        <strain evidence="2">CBS 560.94</strain>
    </source>
</reference>
<dbReference type="Proteomes" id="UP001278500">
    <property type="component" value="Unassembled WGS sequence"/>
</dbReference>
<sequence>MGLELLGSGTDKVCFLARQSKKRNRNQTKPHGETARFICWDKYIPKDVKRMCNGDFRGHESLGVSRSLRESWPWPWSLPGCRSPGSLQTMNDRVRGQGAPRRGLETQGYANQVRNFRVAGPSDNGALVIMIWIDREVSDWTERFLKKRFSALVTLAFGPVILQFFMQPLLHLLCIFADCSLVGMFILCFLEREEGVPIAPTQT</sequence>
<feature type="transmembrane region" description="Helical" evidence="1">
    <location>
        <begin position="172"/>
        <end position="190"/>
    </location>
</feature>
<name>A0AAE0JPD9_9PEZI</name>
<evidence type="ECO:0000256" key="1">
    <source>
        <dbReference type="SAM" id="Phobius"/>
    </source>
</evidence>
<evidence type="ECO:0000313" key="3">
    <source>
        <dbReference type="Proteomes" id="UP001278500"/>
    </source>
</evidence>
<reference evidence="2" key="1">
    <citation type="journal article" date="2023" name="Mol. Phylogenet. Evol.">
        <title>Genome-scale phylogeny and comparative genomics of the fungal order Sordariales.</title>
        <authorList>
            <person name="Hensen N."/>
            <person name="Bonometti L."/>
            <person name="Westerberg I."/>
            <person name="Brannstrom I.O."/>
            <person name="Guillou S."/>
            <person name="Cros-Aarteil S."/>
            <person name="Calhoun S."/>
            <person name="Haridas S."/>
            <person name="Kuo A."/>
            <person name="Mondo S."/>
            <person name="Pangilinan J."/>
            <person name="Riley R."/>
            <person name="LaButti K."/>
            <person name="Andreopoulos B."/>
            <person name="Lipzen A."/>
            <person name="Chen C."/>
            <person name="Yan M."/>
            <person name="Daum C."/>
            <person name="Ng V."/>
            <person name="Clum A."/>
            <person name="Steindorff A."/>
            <person name="Ohm R.A."/>
            <person name="Martin F."/>
            <person name="Silar P."/>
            <person name="Natvig D.O."/>
            <person name="Lalanne C."/>
            <person name="Gautier V."/>
            <person name="Ament-Velasquez S.L."/>
            <person name="Kruys A."/>
            <person name="Hutchinson M.I."/>
            <person name="Powell A.J."/>
            <person name="Barry K."/>
            <person name="Miller A.N."/>
            <person name="Grigoriev I.V."/>
            <person name="Debuchy R."/>
            <person name="Gladieux P."/>
            <person name="Hiltunen Thoren M."/>
            <person name="Johannesson H."/>
        </authorList>
    </citation>
    <scope>NUCLEOTIDE SEQUENCE</scope>
    <source>
        <strain evidence="2">CBS 560.94</strain>
    </source>
</reference>
<proteinExistence type="predicted"/>
<comment type="caution">
    <text evidence="2">The sequence shown here is derived from an EMBL/GenBank/DDBJ whole genome shotgun (WGS) entry which is preliminary data.</text>
</comment>
<keyword evidence="1" id="KW-1133">Transmembrane helix</keyword>
<gene>
    <name evidence="2" type="ORF">B0H65DRAFT_563800</name>
</gene>
<dbReference type="EMBL" id="JAUEPP010000001">
    <property type="protein sequence ID" value="KAK3355231.1"/>
    <property type="molecule type" value="Genomic_DNA"/>
</dbReference>
<protein>
    <submittedName>
        <fullName evidence="2">Uncharacterized protein</fullName>
    </submittedName>
</protein>
<dbReference type="RefSeq" id="XP_062686609.1">
    <property type="nucleotide sequence ID" value="XM_062830239.1"/>
</dbReference>
<accession>A0AAE0JPD9</accession>
<evidence type="ECO:0000313" key="2">
    <source>
        <dbReference type="EMBL" id="KAK3355231.1"/>
    </source>
</evidence>
<dbReference type="AlphaFoldDB" id="A0AAE0JPD9"/>
<keyword evidence="3" id="KW-1185">Reference proteome</keyword>
<organism evidence="2 3">
    <name type="scientific">Neurospora tetraspora</name>
    <dbReference type="NCBI Taxonomy" id="94610"/>
    <lineage>
        <taxon>Eukaryota</taxon>
        <taxon>Fungi</taxon>
        <taxon>Dikarya</taxon>
        <taxon>Ascomycota</taxon>
        <taxon>Pezizomycotina</taxon>
        <taxon>Sordariomycetes</taxon>
        <taxon>Sordariomycetidae</taxon>
        <taxon>Sordariales</taxon>
        <taxon>Sordariaceae</taxon>
        <taxon>Neurospora</taxon>
    </lineage>
</organism>